<name>A0A0C3AE61_RHOER</name>
<gene>
    <name evidence="1" type="ORF">BS297_28480</name>
    <name evidence="2" type="ORF">G9444_0694</name>
</gene>
<dbReference type="AlphaFoldDB" id="A0A0C3AE61"/>
<reference evidence="1 3" key="1">
    <citation type="journal article" date="2017" name="Poromechanics V (2013)">
        <title>Genomic Characterization of the Arsenic-Tolerant Actinobacterium, &lt;i&gt;Rhodococcus erythropolis&lt;/i&gt; S43.</title>
        <authorList>
            <person name="Retamal-Morales G."/>
            <person name="Mehnert M."/>
            <person name="Schwabe R."/>
            <person name="Tischler D."/>
            <person name="Schloemann M."/>
            <person name="Levican G.J."/>
        </authorList>
    </citation>
    <scope>NUCLEOTIDE SEQUENCE [LARGE SCALE GENOMIC DNA]</scope>
    <source>
        <strain evidence="1 3">S43</strain>
    </source>
</reference>
<sequence length="60" mass="6556">MVLARERVGFCTAAVVAMSVILSTTQSQSGTPKVKYPTEFDFSNVDPQTEEVSVSFVRIT</sequence>
<dbReference type="Proteomes" id="UP000502345">
    <property type="component" value="Chromosome"/>
</dbReference>
<accession>A0A0C3AE61</accession>
<dbReference type="Proteomes" id="UP000325576">
    <property type="component" value="Unassembled WGS sequence"/>
</dbReference>
<organism evidence="1 3">
    <name type="scientific">Rhodococcus erythropolis</name>
    <name type="common">Arthrobacter picolinophilus</name>
    <dbReference type="NCBI Taxonomy" id="1833"/>
    <lineage>
        <taxon>Bacteria</taxon>
        <taxon>Bacillati</taxon>
        <taxon>Actinomycetota</taxon>
        <taxon>Actinomycetes</taxon>
        <taxon>Mycobacteriales</taxon>
        <taxon>Nocardiaceae</taxon>
        <taxon>Rhodococcus</taxon>
        <taxon>Rhodococcus erythropolis group</taxon>
    </lineage>
</organism>
<evidence type="ECO:0000313" key="2">
    <source>
        <dbReference type="EMBL" id="QIP37939.1"/>
    </source>
</evidence>
<evidence type="ECO:0000313" key="4">
    <source>
        <dbReference type="Proteomes" id="UP000502345"/>
    </source>
</evidence>
<evidence type="ECO:0000313" key="3">
    <source>
        <dbReference type="Proteomes" id="UP000325576"/>
    </source>
</evidence>
<dbReference type="EMBL" id="MRBO01000767">
    <property type="protein sequence ID" value="KAB2581911.1"/>
    <property type="molecule type" value="Genomic_DNA"/>
</dbReference>
<reference evidence="2 4" key="2">
    <citation type="submission" date="2020-03" db="EMBL/GenBank/DDBJ databases">
        <title>Screen low temperature-resistant strains for efficient degradation of petroleum hydrocarbons under the low temperature.</title>
        <authorList>
            <person name="Wang Y."/>
            <person name="Chen J."/>
        </authorList>
    </citation>
    <scope>NUCLEOTIDE SEQUENCE [LARGE SCALE GENOMIC DNA]</scope>
    <source>
        <strain evidence="2 4">KB1</strain>
    </source>
</reference>
<evidence type="ECO:0000313" key="1">
    <source>
        <dbReference type="EMBL" id="KAB2581911.1"/>
    </source>
</evidence>
<dbReference type="EMBL" id="CP050124">
    <property type="protein sequence ID" value="QIP37939.1"/>
    <property type="molecule type" value="Genomic_DNA"/>
</dbReference>
<proteinExistence type="predicted"/>
<protein>
    <submittedName>
        <fullName evidence="1">Uncharacterized protein</fullName>
    </submittedName>
</protein>